<accession>A0AAW2VSY0</accession>
<reference evidence="4" key="1">
    <citation type="submission" date="2020-06" db="EMBL/GenBank/DDBJ databases">
        <authorList>
            <person name="Li T."/>
            <person name="Hu X."/>
            <person name="Zhang T."/>
            <person name="Song X."/>
            <person name="Zhang H."/>
            <person name="Dai N."/>
            <person name="Sheng W."/>
            <person name="Hou X."/>
            <person name="Wei L."/>
        </authorList>
    </citation>
    <scope>NUCLEOTIDE SEQUENCE</scope>
    <source>
        <strain evidence="4">G02</strain>
        <tissue evidence="4">Leaf</tissue>
    </source>
</reference>
<protein>
    <recommendedName>
        <fullName evidence="5">Transposase</fullName>
    </recommendedName>
</protein>
<dbReference type="EMBL" id="JACGWJ010000003">
    <property type="protein sequence ID" value="KAL0431190.1"/>
    <property type="molecule type" value="Genomic_DNA"/>
</dbReference>
<dbReference type="Pfam" id="PF03108">
    <property type="entry name" value="DBD_Tnp_Mut"/>
    <property type="match status" value="1"/>
</dbReference>
<dbReference type="InterPro" id="IPR018289">
    <property type="entry name" value="MULE_transposase_dom"/>
</dbReference>
<dbReference type="PANTHER" id="PTHR31973">
    <property type="entry name" value="POLYPROTEIN, PUTATIVE-RELATED"/>
    <property type="match status" value="1"/>
</dbReference>
<dbReference type="PANTHER" id="PTHR31973:SF191">
    <property type="entry name" value="OS05G0489400 PROTEIN"/>
    <property type="match status" value="1"/>
</dbReference>
<evidence type="ECO:0000259" key="3">
    <source>
        <dbReference type="Pfam" id="PF10551"/>
    </source>
</evidence>
<dbReference type="Pfam" id="PF10551">
    <property type="entry name" value="MULE"/>
    <property type="match status" value="1"/>
</dbReference>
<evidence type="ECO:0000259" key="2">
    <source>
        <dbReference type="Pfam" id="PF03108"/>
    </source>
</evidence>
<evidence type="ECO:0000313" key="4">
    <source>
        <dbReference type="EMBL" id="KAL0431190.1"/>
    </source>
</evidence>
<gene>
    <name evidence="4" type="ORF">Sradi_0745000</name>
</gene>
<reference evidence="4" key="2">
    <citation type="journal article" date="2024" name="Plant">
        <title>Genomic evolution and insights into agronomic trait innovations of Sesamum species.</title>
        <authorList>
            <person name="Miao H."/>
            <person name="Wang L."/>
            <person name="Qu L."/>
            <person name="Liu H."/>
            <person name="Sun Y."/>
            <person name="Le M."/>
            <person name="Wang Q."/>
            <person name="Wei S."/>
            <person name="Zheng Y."/>
            <person name="Lin W."/>
            <person name="Duan Y."/>
            <person name="Cao H."/>
            <person name="Xiong S."/>
            <person name="Wang X."/>
            <person name="Wei L."/>
            <person name="Li C."/>
            <person name="Ma Q."/>
            <person name="Ju M."/>
            <person name="Zhao R."/>
            <person name="Li G."/>
            <person name="Mu C."/>
            <person name="Tian Q."/>
            <person name="Mei H."/>
            <person name="Zhang T."/>
            <person name="Gao T."/>
            <person name="Zhang H."/>
        </authorList>
    </citation>
    <scope>NUCLEOTIDE SEQUENCE</scope>
    <source>
        <strain evidence="4">G02</strain>
    </source>
</reference>
<feature type="domain" description="MULE transposase" evidence="3">
    <location>
        <begin position="275"/>
        <end position="370"/>
    </location>
</feature>
<feature type="compositionally biased region" description="Polar residues" evidence="1">
    <location>
        <begin position="660"/>
        <end position="672"/>
    </location>
</feature>
<proteinExistence type="predicted"/>
<dbReference type="InterPro" id="IPR004332">
    <property type="entry name" value="Transposase_MuDR"/>
</dbReference>
<evidence type="ECO:0008006" key="5">
    <source>
        <dbReference type="Google" id="ProtNLM"/>
    </source>
</evidence>
<dbReference type="AlphaFoldDB" id="A0AAW2VSY0"/>
<evidence type="ECO:0000256" key="1">
    <source>
        <dbReference type="SAM" id="MobiDB-lite"/>
    </source>
</evidence>
<name>A0AAW2VSY0_SESRA</name>
<feature type="non-terminal residue" evidence="4">
    <location>
        <position position="1"/>
    </location>
</feature>
<feature type="domain" description="Transposase MuDR plant" evidence="2">
    <location>
        <begin position="80"/>
        <end position="142"/>
    </location>
</feature>
<organism evidence="4">
    <name type="scientific">Sesamum radiatum</name>
    <name type="common">Black benniseed</name>
    <dbReference type="NCBI Taxonomy" id="300843"/>
    <lineage>
        <taxon>Eukaryota</taxon>
        <taxon>Viridiplantae</taxon>
        <taxon>Streptophyta</taxon>
        <taxon>Embryophyta</taxon>
        <taxon>Tracheophyta</taxon>
        <taxon>Spermatophyta</taxon>
        <taxon>Magnoliopsida</taxon>
        <taxon>eudicotyledons</taxon>
        <taxon>Gunneridae</taxon>
        <taxon>Pentapetalae</taxon>
        <taxon>asterids</taxon>
        <taxon>lamiids</taxon>
        <taxon>Lamiales</taxon>
        <taxon>Pedaliaceae</taxon>
        <taxon>Sesamum</taxon>
    </lineage>
</organism>
<comment type="caution">
    <text evidence="4">The sequence shown here is derived from an EMBL/GenBank/DDBJ whole genome shotgun (WGS) entry which is preliminary data.</text>
</comment>
<sequence>YETDNHEIGIEDEDINLVENDIRVHFERRDGYESSDMGEDDLLGSDDDLESVLGSDYEESSDKEHNPVFIAEETYDHVCALGMLFSIKKYFKNVVHSHAVKTHRNIKITKNDNIRCYAKCVADDCGWRIHALKKGDECSFVIREYNSKHICGPTYHVKNINSTWLLKKYEEHFWSDPKRNVKGFRNDVVRDIRCQVSKTQAYRAKKKVMKKIEGSAKEQYSKLWEYVEELRRSNPGSTISIGTIDDVACGKKIEKLYICFKVLKDGFLAGCRQLIGVDDCHLKGPQGEIMLTAVGVDPSNNLYPIAYAVVSSEKRETWKWFLNLLMEDLNIERDYEYTFISYKQKGFIQVIEIVFPNSNHRFCIRHMHSNFKNAGFRGQALKMTLWKAAKATTLQEFRSKMQELAEIYQNVANWLSDKPPTQWSRSNFTPYPKCNMLLNNYCETFNSNILEAREKSILTMLEWLREYLMIRLQKSRDKAKNKWGDKKICPRIKKIIEQNMTKASDCIPLKSDDYHYETMCFDGSRENHNMRTCPSKRAAEVEVKRKKTQPQQVTRELVAGDGGLIVKAGAGGTVAGIGGSVVETIAGDGGLIVEAGARGSVAGIGGSVVETRAGGSVVEIGAGRSVARFGGSVIEAELELVAEAELEPTTTTTKSGVRHNCSTQSANEEIDM</sequence>
<feature type="region of interest" description="Disordered" evidence="1">
    <location>
        <begin position="649"/>
        <end position="672"/>
    </location>
</feature>